<dbReference type="InterPro" id="IPR015590">
    <property type="entry name" value="Aldehyde_DH_dom"/>
</dbReference>
<dbReference type="InterPro" id="IPR029510">
    <property type="entry name" value="Ald_DH_CS_GLU"/>
</dbReference>
<dbReference type="InterPro" id="IPR016161">
    <property type="entry name" value="Ald_DH/histidinol_DH"/>
</dbReference>
<keyword evidence="1 3" id="KW-0560">Oxidoreductase</keyword>
<evidence type="ECO:0000313" key="6">
    <source>
        <dbReference type="Proteomes" id="UP001642464"/>
    </source>
</evidence>
<keyword evidence="6" id="KW-1185">Reference proteome</keyword>
<dbReference type="InterPro" id="IPR016163">
    <property type="entry name" value="Ald_DH_C"/>
</dbReference>
<dbReference type="EMBL" id="CAXAMM010039735">
    <property type="protein sequence ID" value="CAK9088637.1"/>
    <property type="molecule type" value="Genomic_DNA"/>
</dbReference>
<dbReference type="CDD" id="cd07103">
    <property type="entry name" value="ALDH_F5_SSADH_GabD"/>
    <property type="match status" value="1"/>
</dbReference>
<feature type="domain" description="Aldehyde dehydrogenase" evidence="4">
    <location>
        <begin position="31"/>
        <end position="489"/>
    </location>
</feature>
<dbReference type="InterPro" id="IPR016162">
    <property type="entry name" value="Ald_DH_N"/>
</dbReference>
<protein>
    <submittedName>
        <fullName evidence="5">Succinate-semialdehyde dehydrogenase [NADP(+)] GabD (SSDH) (Glutarate-semialdehyde dehydrogenase)</fullName>
    </submittedName>
</protein>
<name>A0ABP0QKB6_9DINO</name>
<dbReference type="PANTHER" id="PTHR43353">
    <property type="entry name" value="SUCCINATE-SEMIALDEHYDE DEHYDROGENASE, MITOCHONDRIAL"/>
    <property type="match status" value="1"/>
</dbReference>
<dbReference type="Pfam" id="PF00171">
    <property type="entry name" value="Aldedh"/>
    <property type="match status" value="1"/>
</dbReference>
<dbReference type="InterPro" id="IPR050740">
    <property type="entry name" value="Aldehyde_DH_Superfamily"/>
</dbReference>
<dbReference type="Proteomes" id="UP001642464">
    <property type="component" value="Unassembled WGS sequence"/>
</dbReference>
<dbReference type="SUPFAM" id="SSF53720">
    <property type="entry name" value="ALDH-like"/>
    <property type="match status" value="1"/>
</dbReference>
<evidence type="ECO:0000256" key="2">
    <source>
        <dbReference type="PROSITE-ProRule" id="PRU10007"/>
    </source>
</evidence>
<organism evidence="5 6">
    <name type="scientific">Durusdinium trenchii</name>
    <dbReference type="NCBI Taxonomy" id="1381693"/>
    <lineage>
        <taxon>Eukaryota</taxon>
        <taxon>Sar</taxon>
        <taxon>Alveolata</taxon>
        <taxon>Dinophyceae</taxon>
        <taxon>Suessiales</taxon>
        <taxon>Symbiodiniaceae</taxon>
        <taxon>Durusdinium</taxon>
    </lineage>
</organism>
<evidence type="ECO:0000259" key="4">
    <source>
        <dbReference type="Pfam" id="PF00171"/>
    </source>
</evidence>
<accession>A0ABP0QKB6</accession>
<dbReference type="PROSITE" id="PS00687">
    <property type="entry name" value="ALDEHYDE_DEHYDR_GLU"/>
    <property type="match status" value="1"/>
</dbReference>
<reference evidence="5 6" key="1">
    <citation type="submission" date="2024-02" db="EMBL/GenBank/DDBJ databases">
        <authorList>
            <person name="Chen Y."/>
            <person name="Shah S."/>
            <person name="Dougan E. K."/>
            <person name="Thang M."/>
            <person name="Chan C."/>
        </authorList>
    </citation>
    <scope>NUCLEOTIDE SEQUENCE [LARGE SCALE GENOMIC DNA]</scope>
</reference>
<evidence type="ECO:0000256" key="3">
    <source>
        <dbReference type="RuleBase" id="RU003345"/>
    </source>
</evidence>
<proteinExistence type="inferred from homology"/>
<feature type="active site" evidence="2">
    <location>
        <position position="266"/>
    </location>
</feature>
<sequence>MLLSRGARALGSSALSGALALSGDALVGGEWVRGSARFDVVDPGNGAVVASVADLDADDCTRAVEAAQTALGPWRRTLAKERGDVLRRMYELHMEHLDELTEILCMESGKATADARGEIIYGASFLEWFAEEARRMYGDTVPEAVPGRKILTYREPVGVCGLIVPWNFPNAMLTRKIGPALAAGCSVVCKPAQDTPLSTLAIAKIGELAGVPPGVLNVVTSTNSSGIGGVLTSDPRVRKISFTGSTKIGKMLMRQCADTVKRVSLELGGNAPFIVFDDADLDVALEQFMTAKWRSNAQACVAANFIYVQSGVYDKFSSMVVDRVSKMKVGHYTEPGVDFGPVINKSQLDMMHEFVEDAREKDAKILLGGKQMDRPGTFFEPTVVGDVTDAMRLGREEVFGPIAPLIKFDTEEEVLERANATEAGLAAYFFTENAKRTWRMSQGLESGMVGVNTGLVSTTVAPFGGVKQSSLGREGSKYGLDDYTNLKYIAMQIE</sequence>
<dbReference type="PANTHER" id="PTHR43353:SF5">
    <property type="entry name" value="SUCCINATE-SEMIALDEHYDE DEHYDROGENASE, MITOCHONDRIAL"/>
    <property type="match status" value="1"/>
</dbReference>
<comment type="caution">
    <text evidence="5">The sequence shown here is derived from an EMBL/GenBank/DDBJ whole genome shotgun (WGS) entry which is preliminary data.</text>
</comment>
<gene>
    <name evidence="5" type="ORF">SCF082_LOCUS41858</name>
</gene>
<comment type="similarity">
    <text evidence="3">Belongs to the aldehyde dehydrogenase family.</text>
</comment>
<dbReference type="Gene3D" id="3.40.309.10">
    <property type="entry name" value="Aldehyde Dehydrogenase, Chain A, domain 2"/>
    <property type="match status" value="1"/>
</dbReference>
<evidence type="ECO:0000313" key="5">
    <source>
        <dbReference type="EMBL" id="CAK9088637.1"/>
    </source>
</evidence>
<dbReference type="Gene3D" id="3.40.605.10">
    <property type="entry name" value="Aldehyde Dehydrogenase, Chain A, domain 1"/>
    <property type="match status" value="1"/>
</dbReference>
<evidence type="ECO:0000256" key="1">
    <source>
        <dbReference type="ARBA" id="ARBA00023002"/>
    </source>
</evidence>